<dbReference type="EMBL" id="LC527466">
    <property type="protein sequence ID" value="BCA90174.1"/>
    <property type="molecule type" value="Genomic_DNA"/>
</dbReference>
<feature type="compositionally biased region" description="Acidic residues" evidence="1">
    <location>
        <begin position="49"/>
        <end position="58"/>
    </location>
</feature>
<dbReference type="InterPro" id="IPR006708">
    <property type="entry name" value="Pex19"/>
</dbReference>
<organism evidence="2">
    <name type="scientific">Ogataea thermomethanolica</name>
    <name type="common">nom. inval.</name>
    <dbReference type="NCBI Taxonomy" id="310468"/>
    <lineage>
        <taxon>Eukaryota</taxon>
        <taxon>Fungi</taxon>
        <taxon>Dikarya</taxon>
        <taxon>Ascomycota</taxon>
        <taxon>Saccharomycotina</taxon>
        <taxon>Pichiomycetes</taxon>
        <taxon>Pichiales</taxon>
        <taxon>Pichiaceae</taxon>
        <taxon>Ogataea</taxon>
    </lineage>
</organism>
<feature type="compositionally biased region" description="Basic and acidic residues" evidence="1">
    <location>
        <begin position="1"/>
        <end position="11"/>
    </location>
</feature>
<dbReference type="AlphaFoldDB" id="A0A7R6ZU17"/>
<reference evidence="2" key="1">
    <citation type="journal article" date="2021" name="Yeast">
        <title>Identification of proteins responsive to heterologous protein production in thermotolerant methylotrophic yeast Ogataea thermomethanolica TBRC656.</title>
        <authorList>
            <person name="Phithakrotchanakoon C."/>
            <person name="Puseenam A."/>
            <person name="Kruasuwan W."/>
            <person name="Likhitrattanapisal S."/>
            <person name="Phaonakrop N."/>
            <person name="Roytrakul S."/>
            <person name="Ingsriswang S."/>
            <person name="Tanapongpipat S."/>
            <person name="Roongsawang N."/>
        </authorList>
    </citation>
    <scope>NUCLEOTIDE SEQUENCE</scope>
    <source>
        <strain evidence="2">TBRC656</strain>
    </source>
</reference>
<evidence type="ECO:0000313" key="2">
    <source>
        <dbReference type="EMBL" id="BCA90174.1"/>
    </source>
</evidence>
<gene>
    <name evidence="2" type="primary">PEX19</name>
</gene>
<evidence type="ECO:0000256" key="1">
    <source>
        <dbReference type="SAM" id="MobiDB-lite"/>
    </source>
</evidence>
<name>A0A7R6ZU17_9ASCO</name>
<dbReference type="GO" id="GO:0033328">
    <property type="term" value="F:peroxisome membrane targeting sequence binding"/>
    <property type="evidence" value="ECO:0007669"/>
    <property type="project" value="TreeGrafter"/>
</dbReference>
<dbReference type="PANTHER" id="PTHR12774">
    <property type="entry name" value="PEROXISOMAL BIOGENESIS FACTOR 19"/>
    <property type="match status" value="1"/>
</dbReference>
<dbReference type="PANTHER" id="PTHR12774:SF2">
    <property type="entry name" value="PEROXISOMAL BIOGENESIS FACTOR 19"/>
    <property type="match status" value="1"/>
</dbReference>
<feature type="region of interest" description="Disordered" evidence="1">
    <location>
        <begin position="85"/>
        <end position="104"/>
    </location>
</feature>
<feature type="region of interest" description="Disordered" evidence="1">
    <location>
        <begin position="1"/>
        <end position="66"/>
    </location>
</feature>
<feature type="compositionally biased region" description="Acidic residues" evidence="1">
    <location>
        <begin position="12"/>
        <end position="28"/>
    </location>
</feature>
<accession>A0A7R6ZU17</accession>
<dbReference type="Pfam" id="PF04614">
    <property type="entry name" value="Pex19"/>
    <property type="match status" value="1"/>
</dbReference>
<dbReference type="GO" id="GO:0045046">
    <property type="term" value="P:protein import into peroxisome membrane"/>
    <property type="evidence" value="ECO:0007669"/>
    <property type="project" value="TreeGrafter"/>
</dbReference>
<protein>
    <submittedName>
        <fullName evidence="2">Peroxisomal membrane protein</fullName>
    </submittedName>
</protein>
<sequence>MSAEKSPKQYSDDDLDDLDDLLDDFDDEILSKPPGATLNESSEQRSDQPEDLEVDDQELFGNLLKEIGTKDPELSKNLSNFLEDLSAPSQGASSTSSAQPTAKNNFQDVISETINRLKESGEQVDKSIKEEDGNDELLTSLLKSLDLNIDLKGLEGQNGGIDDVSNLLVEMLEKLSSKNVLYEPLNDLYQKFPSWLEKPENQQDKNYSVYQSQYTVIKDIIQTFNLPDYDEPQNKEFVNKKLEELQELGMPPKELLNEDLKFLNFGGNSEIELDDNDIPEEINKELEETCKQT</sequence>
<dbReference type="Gene3D" id="1.20.120.900">
    <property type="entry name" value="Pex19, mPTS binding domain"/>
    <property type="match status" value="1"/>
</dbReference>
<dbReference type="GO" id="GO:0005778">
    <property type="term" value="C:peroxisomal membrane"/>
    <property type="evidence" value="ECO:0007669"/>
    <property type="project" value="TreeGrafter"/>
</dbReference>
<dbReference type="InterPro" id="IPR038322">
    <property type="entry name" value="Pex19_C_sf"/>
</dbReference>
<proteinExistence type="predicted"/>
<feature type="compositionally biased region" description="Low complexity" evidence="1">
    <location>
        <begin position="86"/>
        <end position="102"/>
    </location>
</feature>